<keyword evidence="3" id="KW-1185">Reference proteome</keyword>
<reference evidence="2 3" key="1">
    <citation type="submission" date="2020-04" db="EMBL/GenBank/DDBJ databases">
        <authorList>
            <person name="Klaysubun C."/>
            <person name="Duangmal K."/>
            <person name="Lipun K."/>
        </authorList>
    </citation>
    <scope>NUCLEOTIDE SEQUENCE [LARGE SCALE GENOMIC DNA]</scope>
    <source>
        <strain evidence="2 3">K10HN5</strain>
    </source>
</reference>
<dbReference type="EMBL" id="JAAXLA010000122">
    <property type="protein sequence ID" value="NMI02110.1"/>
    <property type="molecule type" value="Genomic_DNA"/>
</dbReference>
<feature type="signal peptide" evidence="1">
    <location>
        <begin position="1"/>
        <end position="29"/>
    </location>
</feature>
<gene>
    <name evidence="2" type="ORF">HF526_33180</name>
</gene>
<accession>A0ABX1SP71</accession>
<comment type="caution">
    <text evidence="2">The sequence shown here is derived from an EMBL/GenBank/DDBJ whole genome shotgun (WGS) entry which is preliminary data.</text>
</comment>
<evidence type="ECO:0000313" key="2">
    <source>
        <dbReference type="EMBL" id="NMI02110.1"/>
    </source>
</evidence>
<sequence length="96" mass="9852">MNARMRRSLFAGAVGAVVLPLVGAGAAHAAEDTQSPLQGVDAGQATLETAVQSLTDALNGDDRPDGANGLESEFLQFDPRYVEGPVGGLVKNGPFE</sequence>
<feature type="chain" id="PRO_5045421841" evidence="1">
    <location>
        <begin position="30"/>
        <end position="96"/>
    </location>
</feature>
<protein>
    <submittedName>
        <fullName evidence="2">Uncharacterized protein</fullName>
    </submittedName>
</protein>
<name>A0ABX1SP71_9PSEU</name>
<evidence type="ECO:0000313" key="3">
    <source>
        <dbReference type="Proteomes" id="UP000820669"/>
    </source>
</evidence>
<organism evidence="2 3">
    <name type="scientific">Pseudonocardia acidicola</name>
    <dbReference type="NCBI Taxonomy" id="2724939"/>
    <lineage>
        <taxon>Bacteria</taxon>
        <taxon>Bacillati</taxon>
        <taxon>Actinomycetota</taxon>
        <taxon>Actinomycetes</taxon>
        <taxon>Pseudonocardiales</taxon>
        <taxon>Pseudonocardiaceae</taxon>
        <taxon>Pseudonocardia</taxon>
    </lineage>
</organism>
<dbReference type="Proteomes" id="UP000820669">
    <property type="component" value="Unassembled WGS sequence"/>
</dbReference>
<keyword evidence="1" id="KW-0732">Signal</keyword>
<dbReference type="RefSeq" id="WP_169385614.1">
    <property type="nucleotide sequence ID" value="NZ_JAAXLA010000122.1"/>
</dbReference>
<evidence type="ECO:0000256" key="1">
    <source>
        <dbReference type="SAM" id="SignalP"/>
    </source>
</evidence>
<proteinExistence type="predicted"/>